<accession>A0A9N9XPB1</accession>
<dbReference type="EMBL" id="OU900105">
    <property type="protein sequence ID" value="CAG9856773.1"/>
    <property type="molecule type" value="Genomic_DNA"/>
</dbReference>
<proteinExistence type="predicted"/>
<dbReference type="Proteomes" id="UP001153712">
    <property type="component" value="Chromosome 12"/>
</dbReference>
<evidence type="ECO:0000313" key="1">
    <source>
        <dbReference type="EMBL" id="CAG9856773.1"/>
    </source>
</evidence>
<organism evidence="1 2">
    <name type="scientific">Phyllotreta striolata</name>
    <name type="common">Striped flea beetle</name>
    <name type="synonym">Crioceris striolata</name>
    <dbReference type="NCBI Taxonomy" id="444603"/>
    <lineage>
        <taxon>Eukaryota</taxon>
        <taxon>Metazoa</taxon>
        <taxon>Ecdysozoa</taxon>
        <taxon>Arthropoda</taxon>
        <taxon>Hexapoda</taxon>
        <taxon>Insecta</taxon>
        <taxon>Pterygota</taxon>
        <taxon>Neoptera</taxon>
        <taxon>Endopterygota</taxon>
        <taxon>Coleoptera</taxon>
        <taxon>Polyphaga</taxon>
        <taxon>Cucujiformia</taxon>
        <taxon>Chrysomeloidea</taxon>
        <taxon>Chrysomelidae</taxon>
        <taxon>Galerucinae</taxon>
        <taxon>Alticini</taxon>
        <taxon>Phyllotreta</taxon>
    </lineage>
</organism>
<name>A0A9N9XPB1_PHYSR</name>
<sequence length="45" mass="4716">MPSPCDSCKDTCSDGRSNCGSQCKCGSNCDCSKGSKQCCSDKDKK</sequence>
<evidence type="ECO:0000313" key="2">
    <source>
        <dbReference type="Proteomes" id="UP001153712"/>
    </source>
</evidence>
<dbReference type="OrthoDB" id="10351345at2759"/>
<dbReference type="AlphaFoldDB" id="A0A9N9XPB1"/>
<gene>
    <name evidence="1" type="ORF">PHYEVI_LOCUS3191</name>
</gene>
<evidence type="ECO:0008006" key="3">
    <source>
        <dbReference type="Google" id="ProtNLM"/>
    </source>
</evidence>
<keyword evidence="2" id="KW-1185">Reference proteome</keyword>
<protein>
    <recommendedName>
        <fullName evidence="3">Metallothionein</fullName>
    </recommendedName>
</protein>
<reference evidence="1" key="1">
    <citation type="submission" date="2022-01" db="EMBL/GenBank/DDBJ databases">
        <authorList>
            <person name="King R."/>
        </authorList>
    </citation>
    <scope>NUCLEOTIDE SEQUENCE</scope>
</reference>